<proteinExistence type="predicted"/>
<dbReference type="EMBL" id="BIFH01000019">
    <property type="protein sequence ID" value="GCD96038.1"/>
    <property type="molecule type" value="Genomic_DNA"/>
</dbReference>
<accession>A0A401YN63</accession>
<reference evidence="1 2" key="1">
    <citation type="submission" date="2018-12" db="EMBL/GenBank/DDBJ databases">
        <title>Draft genome sequence of Embleya hyalina NBRC 13850T.</title>
        <authorList>
            <person name="Komaki H."/>
            <person name="Hosoyama A."/>
            <person name="Kimura A."/>
            <person name="Ichikawa N."/>
            <person name="Tamura T."/>
        </authorList>
    </citation>
    <scope>NUCLEOTIDE SEQUENCE [LARGE SCALE GENOMIC DNA]</scope>
    <source>
        <strain evidence="1 2">NBRC 13850</strain>
    </source>
</reference>
<evidence type="ECO:0000313" key="1">
    <source>
        <dbReference type="EMBL" id="GCD96038.1"/>
    </source>
</evidence>
<organism evidence="1 2">
    <name type="scientific">Embleya hyalina</name>
    <dbReference type="NCBI Taxonomy" id="516124"/>
    <lineage>
        <taxon>Bacteria</taxon>
        <taxon>Bacillati</taxon>
        <taxon>Actinomycetota</taxon>
        <taxon>Actinomycetes</taxon>
        <taxon>Kitasatosporales</taxon>
        <taxon>Streptomycetaceae</taxon>
        <taxon>Embleya</taxon>
    </lineage>
</organism>
<protein>
    <submittedName>
        <fullName evidence="1">Uncharacterized protein</fullName>
    </submittedName>
</protein>
<comment type="caution">
    <text evidence="1">The sequence shown here is derived from an EMBL/GenBank/DDBJ whole genome shotgun (WGS) entry which is preliminary data.</text>
</comment>
<dbReference type="Proteomes" id="UP000286931">
    <property type="component" value="Unassembled WGS sequence"/>
</dbReference>
<evidence type="ECO:0000313" key="2">
    <source>
        <dbReference type="Proteomes" id="UP000286931"/>
    </source>
</evidence>
<name>A0A401YN63_9ACTN</name>
<dbReference type="OrthoDB" id="4250395at2"/>
<gene>
    <name evidence="1" type="ORF">EHYA_03722</name>
</gene>
<keyword evidence="2" id="KW-1185">Reference proteome</keyword>
<dbReference type="AlphaFoldDB" id="A0A401YN63"/>
<dbReference type="RefSeq" id="WP_126638121.1">
    <property type="nucleotide sequence ID" value="NZ_BIFH01000019.1"/>
</dbReference>
<sequence>MITAISNAGDKLIALVAPRETAAANCWVDNSWCSPTGCTFWWQRRTYHHVCDNGDSYTSVSLCGTGC</sequence>